<dbReference type="PROSITE" id="PS51257">
    <property type="entry name" value="PROKAR_LIPOPROTEIN"/>
    <property type="match status" value="1"/>
</dbReference>
<dbReference type="EMBL" id="JAAAXJ010000010">
    <property type="protein sequence ID" value="NBJ26166.1"/>
    <property type="molecule type" value="Genomic_DNA"/>
</dbReference>
<organism evidence="3 4">
    <name type="scientific">Microvirga arsenatis</name>
    <dbReference type="NCBI Taxonomy" id="2692265"/>
    <lineage>
        <taxon>Bacteria</taxon>
        <taxon>Pseudomonadati</taxon>
        <taxon>Pseudomonadota</taxon>
        <taxon>Alphaproteobacteria</taxon>
        <taxon>Hyphomicrobiales</taxon>
        <taxon>Methylobacteriaceae</taxon>
        <taxon>Microvirga</taxon>
    </lineage>
</organism>
<keyword evidence="4" id="KW-1185">Reference proteome</keyword>
<name>A0ABW9Z5E7_9HYPH</name>
<reference evidence="3 4" key="1">
    <citation type="submission" date="2020-01" db="EMBL/GenBank/DDBJ databases">
        <title>Microvirga sp. nov., an arsenate reduction bacterium isolated from Tibet hotspring sediments.</title>
        <authorList>
            <person name="Yuan C.-G."/>
        </authorList>
    </citation>
    <scope>NUCLEOTIDE SEQUENCE [LARGE SCALE GENOMIC DNA]</scope>
    <source>
        <strain evidence="3 4">SYSU G3D203</strain>
    </source>
</reference>
<dbReference type="RefSeq" id="WP_161724365.1">
    <property type="nucleotide sequence ID" value="NZ_JAAAXI010000012.1"/>
</dbReference>
<dbReference type="Proteomes" id="UP000818323">
    <property type="component" value="Unassembled WGS sequence"/>
</dbReference>
<evidence type="ECO:0000313" key="4">
    <source>
        <dbReference type="Proteomes" id="UP000818323"/>
    </source>
</evidence>
<evidence type="ECO:0000256" key="2">
    <source>
        <dbReference type="SAM" id="SignalP"/>
    </source>
</evidence>
<keyword evidence="1" id="KW-0175">Coiled coil</keyword>
<evidence type="ECO:0000313" key="3">
    <source>
        <dbReference type="EMBL" id="NBJ26166.1"/>
    </source>
</evidence>
<evidence type="ECO:0008006" key="5">
    <source>
        <dbReference type="Google" id="ProtNLM"/>
    </source>
</evidence>
<proteinExistence type="predicted"/>
<accession>A0ABW9Z5E7</accession>
<sequence length="126" mass="13184">MAFLRLSSSVLALTTLPLLAACNQTAAPPDSGQVGASAIAAIQDAQAANASAMLGVAMAGHVGGLDPTRVGGMASSQIVNHQMNVANEKNLKMLEEVQKIAKEAERLKVQHEAFERQQAAQQRPKP</sequence>
<evidence type="ECO:0000256" key="1">
    <source>
        <dbReference type="SAM" id="Coils"/>
    </source>
</evidence>
<gene>
    <name evidence="3" type="ORF">GR303_17625</name>
</gene>
<feature type="coiled-coil region" evidence="1">
    <location>
        <begin position="90"/>
        <end position="117"/>
    </location>
</feature>
<comment type="caution">
    <text evidence="3">The sequence shown here is derived from an EMBL/GenBank/DDBJ whole genome shotgun (WGS) entry which is preliminary data.</text>
</comment>
<protein>
    <recommendedName>
        <fullName evidence="5">Lipoprotein</fullName>
    </recommendedName>
</protein>
<feature type="chain" id="PRO_5047543663" description="Lipoprotein" evidence="2">
    <location>
        <begin position="21"/>
        <end position="126"/>
    </location>
</feature>
<keyword evidence="2" id="KW-0732">Signal</keyword>
<feature type="signal peptide" evidence="2">
    <location>
        <begin position="1"/>
        <end position="20"/>
    </location>
</feature>